<evidence type="ECO:0000256" key="1">
    <source>
        <dbReference type="SAM" id="Phobius"/>
    </source>
</evidence>
<sequence>MAPLSWLTLYMLFTIIFLLFNVMNYYSFLYSIQHSTFKKKKISLNWKW</sequence>
<dbReference type="EMBL" id="HQ232803">
    <property type="protein sequence ID" value="AFP16875.1"/>
    <property type="molecule type" value="Genomic_DNA"/>
</dbReference>
<evidence type="ECO:0000313" key="2">
    <source>
        <dbReference type="EMBL" id="AFP16875.1"/>
    </source>
</evidence>
<keyword evidence="1" id="KW-0472">Membrane</keyword>
<gene>
    <name evidence="2" type="primary">ATP8</name>
</gene>
<feature type="transmembrane region" description="Helical" evidence="1">
    <location>
        <begin position="6"/>
        <end position="32"/>
    </location>
</feature>
<organism evidence="2">
    <name type="scientific">Phalacridae sp. BMNH 840198</name>
    <dbReference type="NCBI Taxonomy" id="904146"/>
    <lineage>
        <taxon>Eukaryota</taxon>
        <taxon>Metazoa</taxon>
        <taxon>Ecdysozoa</taxon>
        <taxon>Arthropoda</taxon>
        <taxon>Hexapoda</taxon>
        <taxon>Insecta</taxon>
        <taxon>Pterygota</taxon>
        <taxon>Neoptera</taxon>
        <taxon>Endopterygota</taxon>
        <taxon>Coleoptera</taxon>
        <taxon>Polyphaga</taxon>
        <taxon>Cucujiformia</taxon>
        <taxon>Phalacridae</taxon>
    </lineage>
</organism>
<proteinExistence type="predicted"/>
<accession>I7EGB1</accession>
<protein>
    <submittedName>
        <fullName evidence="2">ATP synthase F0 subunit 8</fullName>
    </submittedName>
</protein>
<reference evidence="2" key="1">
    <citation type="journal article" date="2010" name="Nucleic Acids Res.">
        <title>Why barcode? High-throughput multiplex sequencing of mitochondrial genomes for molecular systematics.</title>
        <authorList>
            <person name="Timmermans M.J."/>
            <person name="Dodsworth S."/>
            <person name="Culverwell C.L."/>
            <person name="Bocak L."/>
            <person name="Ahrens D."/>
            <person name="Littlewood D.T."/>
            <person name="Pons J."/>
            <person name="Vogler A.P."/>
        </authorList>
    </citation>
    <scope>NUCLEOTIDE SEQUENCE</scope>
</reference>
<name>I7EGB1_9CUCU</name>
<keyword evidence="1" id="KW-0812">Transmembrane</keyword>
<geneLocation type="mitochondrion" evidence="2"/>
<keyword evidence="2" id="KW-0496">Mitochondrion</keyword>
<keyword evidence="1" id="KW-1133">Transmembrane helix</keyword>
<dbReference type="AlphaFoldDB" id="I7EGB1"/>